<sequence>MAPTPKTTPIRRPLTLKGVERKKPGPAPKPLSEKLKAKALKQIKRVERSYTRERKIEVLLYLLTHRVPDSGPRKTPRRRIGQPQEDCSTQPVVENENGELVWYRAPTYAEASDFWKIPTPTIQGWWDSRDKLLEGTGIEVPKVGPGGVPKALEGWKPLSQRSTFRTKEGMQQEEPVVTVANPNSNGATPTPSSSAGASSAVPITTAPMTPSVRIIGRVNPQPHYKPPPPAPRPFAPLAPAPAQQMPPAQNRPVAQAPPVQTPPVAPANRPAAQPAPQHAPQPGKPGLQPAAHQAPAYPQIPPAFDPSNYVVLYTGPHPGPWSYPGQHCIPPGTVLPIVYAGQPVELGPPCFVTVYPGPPSSALTPPAPSNMHNRAPQPAPQTGQHSAGQAQGPPQAPHPGQQQTPPPPPGYRPPHVSNGPPPNAQPPQGQRPTGPSPPVPYVGPSGYIGPYAPPGFAPANQAGPPPQPQNAVSQGRSSLRTPGANTGRASKPKSRVQPPPAVPNGVSTQLESGNNGQTPVAAQDPSAAGSTSSSDASVSTPAETQVTGSVDVQHQDASNDKNRPDSHVHDQASEPTPSTQAPMSPSGDQDGVVPANTVSGESTAIDRDSSSAEADSEKAAATTLEETMQDPTPQEETNVTPTTAEDDTAMEEVLEHVMEEAMKQEAMLEDSAGGETPASLSGLSSPNDGADATRMEIDSEEAKYSSPSQNGEAYETPYETPAVVETDGDDEGDEGDEDDVMVDTPPEDNAQPASSEAEAVESEEE</sequence>
<feature type="compositionally biased region" description="Low complexity" evidence="1">
    <location>
        <begin position="266"/>
        <end position="276"/>
    </location>
</feature>
<feature type="compositionally biased region" description="Polar residues" evidence="1">
    <location>
        <begin position="505"/>
        <end position="520"/>
    </location>
</feature>
<dbReference type="GeneID" id="87906096"/>
<feature type="region of interest" description="Disordered" evidence="1">
    <location>
        <begin position="361"/>
        <end position="765"/>
    </location>
</feature>
<feature type="compositionally biased region" description="Polar residues" evidence="1">
    <location>
        <begin position="624"/>
        <end position="643"/>
    </location>
</feature>
<feature type="compositionally biased region" description="Acidic residues" evidence="1">
    <location>
        <begin position="726"/>
        <end position="741"/>
    </location>
</feature>
<feature type="compositionally biased region" description="Basic and acidic residues" evidence="1">
    <location>
        <begin position="553"/>
        <end position="572"/>
    </location>
</feature>
<feature type="region of interest" description="Disordered" evidence="1">
    <location>
        <begin position="166"/>
        <end position="205"/>
    </location>
</feature>
<feature type="compositionally biased region" description="Low complexity" evidence="1">
    <location>
        <begin position="186"/>
        <end position="200"/>
    </location>
</feature>
<feature type="compositionally biased region" description="Low complexity" evidence="1">
    <location>
        <begin position="383"/>
        <end position="403"/>
    </location>
</feature>
<accession>A0ABR0GX49</accession>
<reference evidence="2 3" key="1">
    <citation type="journal article" date="2023" name="bioRxiv">
        <title>High-quality genome assemblies of four members of thePodospora anserinaspecies complex.</title>
        <authorList>
            <person name="Ament-Velasquez S.L."/>
            <person name="Vogan A.A."/>
            <person name="Wallerman O."/>
            <person name="Hartmann F."/>
            <person name="Gautier V."/>
            <person name="Silar P."/>
            <person name="Giraud T."/>
            <person name="Johannesson H."/>
        </authorList>
    </citation>
    <scope>NUCLEOTIDE SEQUENCE [LARGE SCALE GENOMIC DNA]</scope>
    <source>
        <strain evidence="2 3">CBS 415.72m</strain>
    </source>
</reference>
<feature type="compositionally biased region" description="Low complexity" evidence="1">
    <location>
        <begin position="284"/>
        <end position="297"/>
    </location>
</feature>
<feature type="region of interest" description="Disordered" evidence="1">
    <location>
        <begin position="67"/>
        <end position="90"/>
    </location>
</feature>
<feature type="compositionally biased region" description="Basic and acidic residues" evidence="1">
    <location>
        <begin position="653"/>
        <end position="663"/>
    </location>
</feature>
<dbReference type="RefSeq" id="XP_062749246.1">
    <property type="nucleotide sequence ID" value="XM_062886189.1"/>
</dbReference>
<feature type="compositionally biased region" description="Pro residues" evidence="1">
    <location>
        <begin position="223"/>
        <end position="239"/>
    </location>
</feature>
<feature type="compositionally biased region" description="Polar residues" evidence="1">
    <location>
        <begin position="573"/>
        <end position="587"/>
    </location>
</feature>
<protein>
    <submittedName>
        <fullName evidence="2">Uncharacterized protein</fullName>
    </submittedName>
</protein>
<evidence type="ECO:0000256" key="1">
    <source>
        <dbReference type="SAM" id="MobiDB-lite"/>
    </source>
</evidence>
<feature type="compositionally biased region" description="Low complexity" evidence="1">
    <location>
        <begin position="524"/>
        <end position="542"/>
    </location>
</feature>
<proteinExistence type="predicted"/>
<keyword evidence="3" id="KW-1185">Reference proteome</keyword>
<feature type="compositionally biased region" description="Polar residues" evidence="1">
    <location>
        <begin position="543"/>
        <end position="552"/>
    </location>
</feature>
<feature type="compositionally biased region" description="Basic and acidic residues" evidence="1">
    <location>
        <begin position="604"/>
        <end position="618"/>
    </location>
</feature>
<evidence type="ECO:0000313" key="3">
    <source>
        <dbReference type="Proteomes" id="UP001323405"/>
    </source>
</evidence>
<dbReference type="EMBL" id="JAFFHA010000001">
    <property type="protein sequence ID" value="KAK4660276.1"/>
    <property type="molecule type" value="Genomic_DNA"/>
</dbReference>
<feature type="compositionally biased region" description="Polar residues" evidence="1">
    <location>
        <begin position="472"/>
        <end position="488"/>
    </location>
</feature>
<comment type="caution">
    <text evidence="2">The sequence shown here is derived from an EMBL/GenBank/DDBJ whole genome shotgun (WGS) entry which is preliminary data.</text>
</comment>
<feature type="compositionally biased region" description="Basic and acidic residues" evidence="1">
    <location>
        <begin position="691"/>
        <end position="703"/>
    </location>
</feature>
<feature type="region of interest" description="Disordered" evidence="1">
    <location>
        <begin position="1"/>
        <end position="35"/>
    </location>
</feature>
<name>A0ABR0GX49_9PEZI</name>
<feature type="compositionally biased region" description="Low complexity" evidence="1">
    <location>
        <begin position="240"/>
        <end position="258"/>
    </location>
</feature>
<gene>
    <name evidence="2" type="ORF">QC762_117580</name>
</gene>
<organism evidence="2 3">
    <name type="scientific">Podospora pseudocomata</name>
    <dbReference type="NCBI Taxonomy" id="2093779"/>
    <lineage>
        <taxon>Eukaryota</taxon>
        <taxon>Fungi</taxon>
        <taxon>Dikarya</taxon>
        <taxon>Ascomycota</taxon>
        <taxon>Pezizomycotina</taxon>
        <taxon>Sordariomycetes</taxon>
        <taxon>Sordariomycetidae</taxon>
        <taxon>Sordariales</taxon>
        <taxon>Podosporaceae</taxon>
        <taxon>Podospora</taxon>
    </lineage>
</organism>
<dbReference type="Proteomes" id="UP001323405">
    <property type="component" value="Unassembled WGS sequence"/>
</dbReference>
<evidence type="ECO:0000313" key="2">
    <source>
        <dbReference type="EMBL" id="KAK4660276.1"/>
    </source>
</evidence>
<feature type="region of interest" description="Disordered" evidence="1">
    <location>
        <begin position="217"/>
        <end position="301"/>
    </location>
</feature>
<feature type="compositionally biased region" description="Polar residues" evidence="1">
    <location>
        <begin position="678"/>
        <end position="687"/>
    </location>
</feature>